<name>A0AA36GSE8_CYLNA</name>
<reference evidence="3" key="1">
    <citation type="submission" date="2023-07" db="EMBL/GenBank/DDBJ databases">
        <authorList>
            <consortium name="CYATHOMIX"/>
        </authorList>
    </citation>
    <scope>NUCLEOTIDE SEQUENCE</scope>
    <source>
        <strain evidence="3">N/A</strain>
    </source>
</reference>
<proteinExistence type="predicted"/>
<dbReference type="EMBL" id="CATQJL010000223">
    <property type="protein sequence ID" value="CAJ0597481.1"/>
    <property type="molecule type" value="Genomic_DNA"/>
</dbReference>
<protein>
    <submittedName>
        <fullName evidence="3">Uncharacterized protein</fullName>
    </submittedName>
</protein>
<organism evidence="3 4">
    <name type="scientific">Cylicocyclus nassatus</name>
    <name type="common">Nematode worm</name>
    <dbReference type="NCBI Taxonomy" id="53992"/>
    <lineage>
        <taxon>Eukaryota</taxon>
        <taxon>Metazoa</taxon>
        <taxon>Ecdysozoa</taxon>
        <taxon>Nematoda</taxon>
        <taxon>Chromadorea</taxon>
        <taxon>Rhabditida</taxon>
        <taxon>Rhabditina</taxon>
        <taxon>Rhabditomorpha</taxon>
        <taxon>Strongyloidea</taxon>
        <taxon>Strongylidae</taxon>
        <taxon>Cylicocyclus</taxon>
    </lineage>
</organism>
<sequence length="97" mass="11105">MWPIAFLLLLLCCNADAIRVGIGRFRNIGKIRKIHTRSPGGRTQSPNRGRTRDSHQDWLGVLDAMLSKYQSYQCGKQCWNDNGIIEDKLECAVRRCL</sequence>
<gene>
    <name evidence="3" type="ORF">CYNAS_LOCUS9464</name>
</gene>
<accession>A0AA36GSE8</accession>
<feature type="signal peptide" evidence="2">
    <location>
        <begin position="1"/>
        <end position="17"/>
    </location>
</feature>
<evidence type="ECO:0000313" key="4">
    <source>
        <dbReference type="Proteomes" id="UP001176961"/>
    </source>
</evidence>
<dbReference type="Proteomes" id="UP001176961">
    <property type="component" value="Unassembled WGS sequence"/>
</dbReference>
<evidence type="ECO:0000256" key="2">
    <source>
        <dbReference type="SAM" id="SignalP"/>
    </source>
</evidence>
<dbReference type="AlphaFoldDB" id="A0AA36GSE8"/>
<comment type="caution">
    <text evidence="3">The sequence shown here is derived from an EMBL/GenBank/DDBJ whole genome shotgun (WGS) entry which is preliminary data.</text>
</comment>
<keyword evidence="4" id="KW-1185">Reference proteome</keyword>
<keyword evidence="2" id="KW-0732">Signal</keyword>
<evidence type="ECO:0000313" key="3">
    <source>
        <dbReference type="EMBL" id="CAJ0597481.1"/>
    </source>
</evidence>
<feature type="region of interest" description="Disordered" evidence="1">
    <location>
        <begin position="35"/>
        <end position="54"/>
    </location>
</feature>
<feature type="chain" id="PRO_5041372420" evidence="2">
    <location>
        <begin position="18"/>
        <end position="97"/>
    </location>
</feature>
<evidence type="ECO:0000256" key="1">
    <source>
        <dbReference type="SAM" id="MobiDB-lite"/>
    </source>
</evidence>